<dbReference type="WBParaSite" id="Gr19_v10_g8027.t1">
    <property type="protein sequence ID" value="Gr19_v10_g8027.t1"/>
    <property type="gene ID" value="Gr19_v10_g8027"/>
</dbReference>
<evidence type="ECO:0000313" key="2">
    <source>
        <dbReference type="WBParaSite" id="Gr19_v10_g8027.t1"/>
    </source>
</evidence>
<dbReference type="AlphaFoldDB" id="A0A914IA67"/>
<accession>A0A914IA67</accession>
<name>A0A914IA67_GLORO</name>
<reference evidence="2" key="1">
    <citation type="submission" date="2022-11" db="UniProtKB">
        <authorList>
            <consortium name="WormBaseParasite"/>
        </authorList>
    </citation>
    <scope>IDENTIFICATION</scope>
</reference>
<dbReference type="Proteomes" id="UP000887572">
    <property type="component" value="Unplaced"/>
</dbReference>
<proteinExistence type="predicted"/>
<organism evidence="1 2">
    <name type="scientific">Globodera rostochiensis</name>
    <name type="common">Golden nematode worm</name>
    <name type="synonym">Heterodera rostochiensis</name>
    <dbReference type="NCBI Taxonomy" id="31243"/>
    <lineage>
        <taxon>Eukaryota</taxon>
        <taxon>Metazoa</taxon>
        <taxon>Ecdysozoa</taxon>
        <taxon>Nematoda</taxon>
        <taxon>Chromadorea</taxon>
        <taxon>Rhabditida</taxon>
        <taxon>Tylenchina</taxon>
        <taxon>Tylenchomorpha</taxon>
        <taxon>Tylenchoidea</taxon>
        <taxon>Heteroderidae</taxon>
        <taxon>Heteroderinae</taxon>
        <taxon>Globodera</taxon>
    </lineage>
</organism>
<evidence type="ECO:0000313" key="1">
    <source>
        <dbReference type="Proteomes" id="UP000887572"/>
    </source>
</evidence>
<sequence>MSTIRAKRRKLKTIFICDDVLFGIFKFCTPIYLGLKFALINFRFDTLVDAHFKLEEWSLGAMKIYPAFAKNGSGAQIVKYEGAILVQRLPMPQVSLPDKVICFKSIQLRQVN</sequence>
<protein>
    <submittedName>
        <fullName evidence="2">Uncharacterized protein</fullName>
    </submittedName>
</protein>
<keyword evidence="1" id="KW-1185">Reference proteome</keyword>